<organism evidence="3 4">
    <name type="scientific">Dendrobium chrysotoxum</name>
    <name type="common">Orchid</name>
    <dbReference type="NCBI Taxonomy" id="161865"/>
    <lineage>
        <taxon>Eukaryota</taxon>
        <taxon>Viridiplantae</taxon>
        <taxon>Streptophyta</taxon>
        <taxon>Embryophyta</taxon>
        <taxon>Tracheophyta</taxon>
        <taxon>Spermatophyta</taxon>
        <taxon>Magnoliopsida</taxon>
        <taxon>Liliopsida</taxon>
        <taxon>Asparagales</taxon>
        <taxon>Orchidaceae</taxon>
        <taxon>Epidendroideae</taxon>
        <taxon>Malaxideae</taxon>
        <taxon>Dendrobiinae</taxon>
        <taxon>Dendrobium</taxon>
    </lineage>
</organism>
<dbReference type="SUPFAM" id="SSF55277">
    <property type="entry name" value="GYF domain"/>
    <property type="match status" value="1"/>
</dbReference>
<dbReference type="PANTHER" id="PTHR47471:SF1">
    <property type="entry name" value="PROTEIN ESSENTIAL FOR POTEXVIRUS ACCUMULATION 1"/>
    <property type="match status" value="1"/>
</dbReference>
<feature type="compositionally biased region" description="Polar residues" evidence="1">
    <location>
        <begin position="26"/>
        <end position="35"/>
    </location>
</feature>
<feature type="region of interest" description="Disordered" evidence="1">
    <location>
        <begin position="512"/>
        <end position="588"/>
    </location>
</feature>
<reference evidence="3 4" key="1">
    <citation type="journal article" date="2021" name="Hortic Res">
        <title>Chromosome-scale assembly of the Dendrobium chrysotoxum genome enhances the understanding of orchid evolution.</title>
        <authorList>
            <person name="Zhang Y."/>
            <person name="Zhang G.Q."/>
            <person name="Zhang D."/>
            <person name="Liu X.D."/>
            <person name="Xu X.Y."/>
            <person name="Sun W.H."/>
            <person name="Yu X."/>
            <person name="Zhu X."/>
            <person name="Wang Z.W."/>
            <person name="Zhao X."/>
            <person name="Zhong W.Y."/>
            <person name="Chen H."/>
            <person name="Yin W.L."/>
            <person name="Huang T."/>
            <person name="Niu S.C."/>
            <person name="Liu Z.J."/>
        </authorList>
    </citation>
    <scope>NUCLEOTIDE SEQUENCE [LARGE SCALE GENOMIC DNA]</scope>
    <source>
        <strain evidence="3">Lindl</strain>
    </source>
</reference>
<feature type="compositionally biased region" description="Low complexity" evidence="1">
    <location>
        <begin position="1686"/>
        <end position="1697"/>
    </location>
</feature>
<feature type="compositionally biased region" description="Basic and acidic residues" evidence="1">
    <location>
        <begin position="1198"/>
        <end position="1214"/>
    </location>
</feature>
<feature type="compositionally biased region" description="Polar residues" evidence="1">
    <location>
        <begin position="899"/>
        <end position="910"/>
    </location>
</feature>
<evidence type="ECO:0000259" key="2">
    <source>
        <dbReference type="PROSITE" id="PS50829"/>
    </source>
</evidence>
<name>A0AAV7HFW6_DENCH</name>
<feature type="compositionally biased region" description="Basic and acidic residues" evidence="1">
    <location>
        <begin position="141"/>
        <end position="200"/>
    </location>
</feature>
<dbReference type="PANTHER" id="PTHR47471">
    <property type="entry name" value="GYF DOMAIN-CONTAINING PROTEIN"/>
    <property type="match status" value="1"/>
</dbReference>
<protein>
    <recommendedName>
        <fullName evidence="2">GYF domain-containing protein</fullName>
    </recommendedName>
</protein>
<feature type="compositionally biased region" description="Basic residues" evidence="1">
    <location>
        <begin position="1463"/>
        <end position="1472"/>
    </location>
</feature>
<feature type="compositionally biased region" description="Basic and acidic residues" evidence="1">
    <location>
        <begin position="54"/>
        <end position="66"/>
    </location>
</feature>
<feature type="compositionally biased region" description="Polar residues" evidence="1">
    <location>
        <begin position="1611"/>
        <end position="1621"/>
    </location>
</feature>
<gene>
    <name evidence="3" type="ORF">IEQ34_002944</name>
</gene>
<feature type="compositionally biased region" description="Polar residues" evidence="1">
    <location>
        <begin position="1675"/>
        <end position="1685"/>
    </location>
</feature>
<feature type="region of interest" description="Disordered" evidence="1">
    <location>
        <begin position="1420"/>
        <end position="1443"/>
    </location>
</feature>
<proteinExistence type="predicted"/>
<feature type="compositionally biased region" description="Low complexity" evidence="1">
    <location>
        <begin position="1590"/>
        <end position="1610"/>
    </location>
</feature>
<feature type="region of interest" description="Disordered" evidence="1">
    <location>
        <begin position="134"/>
        <end position="218"/>
    </location>
</feature>
<feature type="compositionally biased region" description="Basic and acidic residues" evidence="1">
    <location>
        <begin position="78"/>
        <end position="103"/>
    </location>
</feature>
<dbReference type="InterPro" id="IPR035445">
    <property type="entry name" value="GYF-like_dom_sf"/>
</dbReference>
<feature type="region of interest" description="Disordered" evidence="1">
    <location>
        <begin position="875"/>
        <end position="913"/>
    </location>
</feature>
<feature type="region of interest" description="Disordered" evidence="1">
    <location>
        <begin position="1198"/>
        <end position="1241"/>
    </location>
</feature>
<feature type="region of interest" description="Disordered" evidence="1">
    <location>
        <begin position="1462"/>
        <end position="1495"/>
    </location>
</feature>
<evidence type="ECO:0000313" key="3">
    <source>
        <dbReference type="EMBL" id="KAH0467911.1"/>
    </source>
</evidence>
<dbReference type="Proteomes" id="UP000775213">
    <property type="component" value="Unassembled WGS sequence"/>
</dbReference>
<sequence length="1856" mass="203195">MAGLSNVDHCHRLSVDTPPPPIPNDMQGSDSSVPLSPQWLLPKLGDNKLGLAAREPHPQVSKHSDPAKALGNVEDLSVTEKRKDVYRPSFYDTEKGRRDHWGDEEREANYVNRRDLRREGEELGDSRKLERWPNTASRYSGEARRFPSERRTDSGSRESAYEQRRESKWNTRWGPDDKDSENRREKWSGKDGETSNDKGTHHPTIHAKDIISQGKDTDKDGEHYRLWRSSLAVNRVKGESSPYLTSTTNKPAPMFGYGRGKGDTGVSALSVDRGRVGLSANYVSGISGRHFPSGTASDRSDGSHRDAHILRYSRMKLLDICRTTDLKGYRMSFEWFQEFPSLMLADPLMPLSLIAPSAEELFILEAIDKGDILSSGVPLASKDGSSGKNSVDSGLLIPTKSGIGEDVARDVSDQKDERAGYRNKYQSIYVESASYDKCSLGFDSEVPLGESLCHSQEVLNTEASKFEVPDNKIYDLSKGEASKVENTILSGSQSVGVGSLWSSNDLVALTEDRSGSPGMGWLRNRPADSSSYLRGDPQWQDTVNLQSDVRTESRIRRQPSETSEQEGEGLVRVHGQNDPFNFRDKLSDRKPQQYLSPEHLSLFYKDPQGQIQGPFSGTNLIEWFDAGYFGIDLLVRLASAPADTPFSLLGDVIPQLRTRVRPPPGFGSARQNDIVEVSNRGKFGGTGGIHAGISDLELMKNGQVLRSDLKVKAENQFLESLMSGRISNPLSDNYSLSEGMQGYNGLSGGRPTLGIENANDMKYLLQKMPLEQQSPLLSPYRLVGESPSILPKPDAIGEFQIPPKIPSKIGEVPHHIPQSLQHMDLLSILQSAADRTPPPPINSALPLWPNFPEVQSLKSTHGSLDMMKDALELHSNQQSSQTGFGTLPKRLQPQFQPPLASQTPVGSHSSGVIPPEKLFTSELSQDAQMVNLLRQQYMLTQQLHSQVPLPAHVNQMELLLLMQRQQEEQQQNQLLMQQQQHFLSQPLPGLHSYKHNNELSFSPISAEVVNENASLKTSIHQMHDVIAQSNRQMHMVDSNESCASGLSNLNLHGAQEASITDGIEHSHQNLPIQLIKLAPHSNAMDAPPLLDVVPAQTSNIDQTASMPIVESAGEGHAKEAFVPQLNSIGVGTSDLSQELPRANEVLTIASDAVNNYVLSDEGEGIMDSKLSVSEMIDDVKISPGTISEQVRGEAPELKGVRDAEQSEIKKVSEKKPRKHKTSQLRAAAEGGKGSVKAPGQKSKANYEFGGVEKGAIEAAEPLYRTTLETGGENCAPFPLESVDSHGSLLSSGALDKKTKVEEKKVNEGEFVMSLSHNQAWKPAPGQKKTKPLLEIQVEEERWAQTQSLVANTIPEIIPADVSAAPLSVGSIISGQKYAVDTVQGDGLVQSISENTENRQSPWNLRNISQLPDVLDKEILPESLGGKDKTCSEEKGTSSHALPQMSAEIEAGLDNGDFIEAKGTRRSRKRAAKNKSLSAKASLPSNSAAVSVSAGAAEQTKATRQIQQDNDLLPSPPAAPSLGDFVFWKGDQESTVPSPAWSTDSVKIQKPAFLKDIFKEQDEKKTKSCQQQAPIPTQTKIQNSKGSEGNSSSVLVPGSSPSKNSVSINSKTAATTQTSSLGLGQHKTGMEDDFFWGPLDRSKEGCRSDFPSLANPSSQKVKATPVKGAYGEGSNKKASSSKPVENSITSSPSISRSLSKGKKDTESINSEAIDFRNWCEGEWFRLTGTNDTSFLQFCLKQPTAEAAVLLRENLTSLDHDHEFIDKFINYKEFLSSEIIEMAFQGRKSSKAKDEKQSQASHGTRIPRNLDAEIEDGVEGSSKGKKKGKKGKKLSPTLLGFNVVSNRIMMGEIQTIED</sequence>
<feature type="domain" description="GYF" evidence="2">
    <location>
        <begin position="599"/>
        <end position="650"/>
    </location>
</feature>
<feature type="region of interest" description="Disordered" evidence="1">
    <location>
        <begin position="1646"/>
        <end position="1705"/>
    </location>
</feature>
<feature type="compositionally biased region" description="Polar residues" evidence="1">
    <location>
        <begin position="1567"/>
        <end position="1589"/>
    </location>
</feature>
<feature type="compositionally biased region" description="Basic and acidic residues" evidence="1">
    <location>
        <begin position="1420"/>
        <end position="1436"/>
    </location>
</feature>
<dbReference type="Pfam" id="PF02213">
    <property type="entry name" value="GYF"/>
    <property type="match status" value="1"/>
</dbReference>
<feature type="compositionally biased region" description="Basic residues" evidence="1">
    <location>
        <begin position="1821"/>
        <end position="1831"/>
    </location>
</feature>
<keyword evidence="4" id="KW-1185">Reference proteome</keyword>
<dbReference type="CDD" id="cd00072">
    <property type="entry name" value="GYF"/>
    <property type="match status" value="1"/>
</dbReference>
<feature type="compositionally biased region" description="Basic and acidic residues" evidence="1">
    <location>
        <begin position="549"/>
        <end position="559"/>
    </location>
</feature>
<accession>A0AAV7HFW6</accession>
<dbReference type="Gene3D" id="3.30.1490.40">
    <property type="match status" value="1"/>
</dbReference>
<evidence type="ECO:0000313" key="4">
    <source>
        <dbReference type="Proteomes" id="UP000775213"/>
    </source>
</evidence>
<feature type="region of interest" description="Disordered" evidence="1">
    <location>
        <begin position="1558"/>
        <end position="1625"/>
    </location>
</feature>
<dbReference type="SMART" id="SM00444">
    <property type="entry name" value="GYF"/>
    <property type="match status" value="1"/>
</dbReference>
<dbReference type="PROSITE" id="PS50829">
    <property type="entry name" value="GYF"/>
    <property type="match status" value="1"/>
</dbReference>
<dbReference type="InterPro" id="IPR003169">
    <property type="entry name" value="GYF"/>
</dbReference>
<comment type="caution">
    <text evidence="3">The sequence shown here is derived from an EMBL/GenBank/DDBJ whole genome shotgun (WGS) entry which is preliminary data.</text>
</comment>
<evidence type="ECO:0000256" key="1">
    <source>
        <dbReference type="SAM" id="MobiDB-lite"/>
    </source>
</evidence>
<feature type="compositionally biased region" description="Polar residues" evidence="1">
    <location>
        <begin position="539"/>
        <end position="548"/>
    </location>
</feature>
<feature type="region of interest" description="Disordered" evidence="1">
    <location>
        <begin position="1"/>
        <end position="112"/>
    </location>
</feature>
<dbReference type="EMBL" id="JAGFBR010000004">
    <property type="protein sequence ID" value="KAH0467911.1"/>
    <property type="molecule type" value="Genomic_DNA"/>
</dbReference>
<feature type="compositionally biased region" description="Polar residues" evidence="1">
    <location>
        <begin position="875"/>
        <end position="884"/>
    </location>
</feature>
<feature type="region of interest" description="Disordered" evidence="1">
    <location>
        <begin position="1787"/>
        <end position="1831"/>
    </location>
</feature>
<feature type="compositionally biased region" description="Low complexity" evidence="1">
    <location>
        <begin position="1473"/>
        <end position="1495"/>
    </location>
</feature>